<evidence type="ECO:0000256" key="1">
    <source>
        <dbReference type="SAM" id="SignalP"/>
    </source>
</evidence>
<keyword evidence="3" id="KW-1185">Reference proteome</keyword>
<feature type="signal peptide" evidence="1">
    <location>
        <begin position="1"/>
        <end position="17"/>
    </location>
</feature>
<evidence type="ECO:0000313" key="3">
    <source>
        <dbReference type="Proteomes" id="UP001608902"/>
    </source>
</evidence>
<reference evidence="2 3" key="1">
    <citation type="submission" date="2024-08" db="EMBL/GenBank/DDBJ databases">
        <title>Gnathostoma spinigerum genome.</title>
        <authorList>
            <person name="Gonzalez-Bertolin B."/>
            <person name="Monzon S."/>
            <person name="Zaballos A."/>
            <person name="Jimenez P."/>
            <person name="Dekumyoy P."/>
            <person name="Varona S."/>
            <person name="Cuesta I."/>
            <person name="Sumanam S."/>
            <person name="Adisakwattana P."/>
            <person name="Gasser R.B."/>
            <person name="Hernandez-Gonzalez A."/>
            <person name="Young N.D."/>
            <person name="Perteguer M.J."/>
        </authorList>
    </citation>
    <scope>NUCLEOTIDE SEQUENCE [LARGE SCALE GENOMIC DNA]</scope>
    <source>
        <strain evidence="2">AL3</strain>
        <tissue evidence="2">Liver</tissue>
    </source>
</reference>
<comment type="caution">
    <text evidence="2">The sequence shown here is derived from an EMBL/GenBank/DDBJ whole genome shotgun (WGS) entry which is preliminary data.</text>
</comment>
<evidence type="ECO:0000313" key="2">
    <source>
        <dbReference type="EMBL" id="MFH4982966.1"/>
    </source>
</evidence>
<name>A0ABD6EUF3_9BILA</name>
<keyword evidence="1" id="KW-0732">Signal</keyword>
<sequence length="317" mass="35579">MRCLLFFLVAFFALSSAYLTNEKRMLLGVSRSEDSSAYHVWESAPFFSHSEDAPKKRGTSATGCNVADGCGNFDDDDGFNSGNNDDDEIQKELQYPWKNYPVIKVSNGKSRPKHVRVRVSPNQMINTEIKPSETSGVEMEIRKTVSEDKRKADPKLNVVGASQECRRSEEQEQQLLNWRCKPSNYGGVLLQLNTCYISDQQAQKFMKEICAEFASSVQPGSHYDHLLSAARNVSGWITIGCALPSNVTDLCHRTNEILHIFNTEFVIKRAIPICECATDVSSAHPVQTEDDAAYEDYSFISLDVEVFEDFQEKASKG</sequence>
<dbReference type="AlphaFoldDB" id="A0ABD6EUF3"/>
<gene>
    <name evidence="2" type="ORF">AB6A40_009675</name>
</gene>
<protein>
    <submittedName>
        <fullName evidence="2">Uncharacterized protein</fullName>
    </submittedName>
</protein>
<organism evidence="2 3">
    <name type="scientific">Gnathostoma spinigerum</name>
    <dbReference type="NCBI Taxonomy" id="75299"/>
    <lineage>
        <taxon>Eukaryota</taxon>
        <taxon>Metazoa</taxon>
        <taxon>Ecdysozoa</taxon>
        <taxon>Nematoda</taxon>
        <taxon>Chromadorea</taxon>
        <taxon>Rhabditida</taxon>
        <taxon>Spirurina</taxon>
        <taxon>Gnathostomatomorpha</taxon>
        <taxon>Gnathostomatoidea</taxon>
        <taxon>Gnathostomatidae</taxon>
        <taxon>Gnathostoma</taxon>
    </lineage>
</organism>
<dbReference type="Proteomes" id="UP001608902">
    <property type="component" value="Unassembled WGS sequence"/>
</dbReference>
<dbReference type="EMBL" id="JBGFUD010010626">
    <property type="protein sequence ID" value="MFH4982966.1"/>
    <property type="molecule type" value="Genomic_DNA"/>
</dbReference>
<proteinExistence type="predicted"/>
<feature type="chain" id="PRO_5044858874" evidence="1">
    <location>
        <begin position="18"/>
        <end position="317"/>
    </location>
</feature>
<accession>A0ABD6EUF3</accession>